<evidence type="ECO:0000256" key="1">
    <source>
        <dbReference type="ARBA" id="ARBA00005047"/>
    </source>
</evidence>
<dbReference type="FunFam" id="3.30.230.40:FF:000001">
    <property type="entry name" value="Imidazoleglycerol-phosphate dehydratase HisB"/>
    <property type="match status" value="1"/>
</dbReference>
<keyword evidence="4 6" id="KW-0368">Histidine biosynthesis</keyword>
<comment type="pathway">
    <text evidence="1 6">Amino-acid biosynthesis; L-histidine biosynthesis; L-histidine from 5-phospho-alpha-D-ribose 1-diphosphate: step 6/9.</text>
</comment>
<dbReference type="Pfam" id="PF00475">
    <property type="entry name" value="IGPD"/>
    <property type="match status" value="1"/>
</dbReference>
<dbReference type="Gene3D" id="3.30.230.40">
    <property type="entry name" value="Imidazole glycerol phosphate dehydratase, domain 1"/>
    <property type="match status" value="2"/>
</dbReference>
<proteinExistence type="inferred from homology"/>
<dbReference type="PROSITE" id="PS00954">
    <property type="entry name" value="IGP_DEHYDRATASE_1"/>
    <property type="match status" value="1"/>
</dbReference>
<evidence type="ECO:0000256" key="5">
    <source>
        <dbReference type="ARBA" id="ARBA00023239"/>
    </source>
</evidence>
<dbReference type="InterPro" id="IPR020565">
    <property type="entry name" value="ImidazoleglycerP_deHydtase_CS"/>
</dbReference>
<keyword evidence="8" id="KW-1185">Reference proteome</keyword>
<keyword evidence="5 6" id="KW-0456">Lyase</keyword>
<accession>A0A2G3E4S5</accession>
<comment type="similarity">
    <text evidence="6">Belongs to the imidazoleglycerol-phosphate dehydratase family.</text>
</comment>
<gene>
    <name evidence="6" type="primary">hisB</name>
    <name evidence="7" type="ORF">CSX02_04625</name>
</gene>
<dbReference type="GO" id="GO:0000105">
    <property type="term" value="P:L-histidine biosynthetic process"/>
    <property type="evidence" value="ECO:0007669"/>
    <property type="project" value="UniProtKB-UniRule"/>
</dbReference>
<dbReference type="PANTHER" id="PTHR23133">
    <property type="entry name" value="IMIDAZOLEGLYCEROL-PHOSPHATE DEHYDRATASE HIS7"/>
    <property type="match status" value="1"/>
</dbReference>
<keyword evidence="6" id="KW-0963">Cytoplasm</keyword>
<organism evidence="7 8">
    <name type="scientific">Agathobacter ruminis</name>
    <dbReference type="NCBI Taxonomy" id="1712665"/>
    <lineage>
        <taxon>Bacteria</taxon>
        <taxon>Bacillati</taxon>
        <taxon>Bacillota</taxon>
        <taxon>Clostridia</taxon>
        <taxon>Lachnospirales</taxon>
        <taxon>Lachnospiraceae</taxon>
        <taxon>Agathobacter</taxon>
    </lineage>
</organism>
<sequence length="196" mass="21718">MSERIAKLKRKTKETDIEMSLQLDGTGKSTVNTGIGFFNHMLEGFAKHGFFDLEINCEGDIAVDCHHTVEDCGIVLGTGIKNALGDKKGICRYGSCILPMDEVLVLCAIDLSGRPYLNFEAEFTTDRVGYLDTEMVREFFYAISYTAGMNLHIKVLNPGNNHHMIEAIFKSFARALDEATSVDPRIQDVLSTKGSL</sequence>
<protein>
    <recommendedName>
        <fullName evidence="2 6">Imidazoleglycerol-phosphate dehydratase</fullName>
        <shortName evidence="6">IGPD</shortName>
        <ecNumber evidence="6">4.2.1.19</ecNumber>
    </recommendedName>
</protein>
<evidence type="ECO:0000256" key="3">
    <source>
        <dbReference type="ARBA" id="ARBA00022605"/>
    </source>
</evidence>
<keyword evidence="3 6" id="KW-0028">Amino-acid biosynthesis</keyword>
<dbReference type="GO" id="GO:0004424">
    <property type="term" value="F:imidazoleglycerol-phosphate dehydratase activity"/>
    <property type="evidence" value="ECO:0007669"/>
    <property type="project" value="UniProtKB-UniRule"/>
</dbReference>
<dbReference type="InterPro" id="IPR000807">
    <property type="entry name" value="ImidazoleglycerolP_deHydtase"/>
</dbReference>
<dbReference type="AlphaFoldDB" id="A0A2G3E4S5"/>
<reference evidence="7 8" key="2">
    <citation type="submission" date="2017-10" db="EMBL/GenBank/DDBJ databases">
        <authorList>
            <person name="Banno H."/>
            <person name="Chua N.-H."/>
        </authorList>
    </citation>
    <scope>NUCLEOTIDE SEQUENCE [LARGE SCALE GENOMIC DNA]</scope>
    <source>
        <strain evidence="7 8">JK623</strain>
    </source>
</reference>
<dbReference type="FunFam" id="3.30.230.40:FF:000003">
    <property type="entry name" value="Imidazoleglycerol-phosphate dehydratase HisB"/>
    <property type="match status" value="1"/>
</dbReference>
<comment type="catalytic activity">
    <reaction evidence="6">
        <text>D-erythro-1-(imidazol-4-yl)glycerol 3-phosphate = 3-(imidazol-4-yl)-2-oxopropyl phosphate + H2O</text>
        <dbReference type="Rhea" id="RHEA:11040"/>
        <dbReference type="ChEBI" id="CHEBI:15377"/>
        <dbReference type="ChEBI" id="CHEBI:57766"/>
        <dbReference type="ChEBI" id="CHEBI:58278"/>
        <dbReference type="EC" id="4.2.1.19"/>
    </reaction>
</comment>
<evidence type="ECO:0000256" key="4">
    <source>
        <dbReference type="ARBA" id="ARBA00023102"/>
    </source>
</evidence>
<dbReference type="GO" id="GO:0005737">
    <property type="term" value="C:cytoplasm"/>
    <property type="evidence" value="ECO:0007669"/>
    <property type="project" value="UniProtKB-SubCell"/>
</dbReference>
<reference evidence="7 8" key="1">
    <citation type="submission" date="2017-10" db="EMBL/GenBank/DDBJ databases">
        <title>Resolving the taxonomy of Roseburia spp., Eubacterium rectale and Agathobacter spp. through phylogenomic analysis.</title>
        <authorList>
            <person name="Sheridan P.O."/>
            <person name="Walker A.W."/>
            <person name="Duncan S.H."/>
            <person name="Scott K.P."/>
            <person name="Toole P.W.O."/>
            <person name="Luis P."/>
            <person name="Flint H.J."/>
        </authorList>
    </citation>
    <scope>NUCLEOTIDE SEQUENCE [LARGE SCALE GENOMIC DNA]</scope>
    <source>
        <strain evidence="7 8">JK623</strain>
    </source>
</reference>
<dbReference type="EC" id="4.2.1.19" evidence="6"/>
<dbReference type="PANTHER" id="PTHR23133:SF2">
    <property type="entry name" value="IMIDAZOLEGLYCEROL-PHOSPHATE DEHYDRATASE"/>
    <property type="match status" value="1"/>
</dbReference>
<evidence type="ECO:0000313" key="8">
    <source>
        <dbReference type="Proteomes" id="UP000224563"/>
    </source>
</evidence>
<dbReference type="EMBL" id="PDYG01000016">
    <property type="protein sequence ID" value="PHU38073.1"/>
    <property type="molecule type" value="Genomic_DNA"/>
</dbReference>
<dbReference type="HAMAP" id="MF_00076">
    <property type="entry name" value="HisB"/>
    <property type="match status" value="1"/>
</dbReference>
<name>A0A2G3E4S5_9FIRM</name>
<comment type="subcellular location">
    <subcellularLocation>
        <location evidence="6">Cytoplasm</location>
    </subcellularLocation>
</comment>
<dbReference type="NCBIfam" id="NF002111">
    <property type="entry name" value="PRK00951.2-1"/>
    <property type="match status" value="1"/>
</dbReference>
<dbReference type="SUPFAM" id="SSF54211">
    <property type="entry name" value="Ribosomal protein S5 domain 2-like"/>
    <property type="match status" value="2"/>
</dbReference>
<dbReference type="UniPathway" id="UPA00031">
    <property type="reaction ID" value="UER00011"/>
</dbReference>
<dbReference type="InterPro" id="IPR020568">
    <property type="entry name" value="Ribosomal_Su5_D2-typ_SF"/>
</dbReference>
<comment type="caution">
    <text evidence="7">The sequence shown here is derived from an EMBL/GenBank/DDBJ whole genome shotgun (WGS) entry which is preliminary data.</text>
</comment>
<evidence type="ECO:0000256" key="6">
    <source>
        <dbReference type="HAMAP-Rule" id="MF_00076"/>
    </source>
</evidence>
<dbReference type="NCBIfam" id="NF002114">
    <property type="entry name" value="PRK00951.2-4"/>
    <property type="match status" value="1"/>
</dbReference>
<dbReference type="InterPro" id="IPR038494">
    <property type="entry name" value="IGPD_sf"/>
</dbReference>
<dbReference type="CDD" id="cd07914">
    <property type="entry name" value="IGPD"/>
    <property type="match status" value="1"/>
</dbReference>
<dbReference type="Proteomes" id="UP000224563">
    <property type="component" value="Unassembled WGS sequence"/>
</dbReference>
<evidence type="ECO:0000313" key="7">
    <source>
        <dbReference type="EMBL" id="PHU38073.1"/>
    </source>
</evidence>
<dbReference type="RefSeq" id="WP_031545387.1">
    <property type="nucleotide sequence ID" value="NZ_JANSWH010000099.1"/>
</dbReference>
<evidence type="ECO:0000256" key="2">
    <source>
        <dbReference type="ARBA" id="ARBA00016664"/>
    </source>
</evidence>